<sequence>MPSPNDEAMLSPEPEEDNSSSSGEISMVLRSADSLSSRDTNDTSSLLSIERSPARLEPSPKHVPCMTDLGTLVRRVKNVRVAYIPETCV</sequence>
<evidence type="ECO:0000313" key="2">
    <source>
        <dbReference type="EMBL" id="PVD30032.1"/>
    </source>
</evidence>
<evidence type="ECO:0000256" key="1">
    <source>
        <dbReference type="SAM" id="MobiDB-lite"/>
    </source>
</evidence>
<organism evidence="2 3">
    <name type="scientific">Pomacea canaliculata</name>
    <name type="common">Golden apple snail</name>
    <dbReference type="NCBI Taxonomy" id="400727"/>
    <lineage>
        <taxon>Eukaryota</taxon>
        <taxon>Metazoa</taxon>
        <taxon>Spiralia</taxon>
        <taxon>Lophotrochozoa</taxon>
        <taxon>Mollusca</taxon>
        <taxon>Gastropoda</taxon>
        <taxon>Caenogastropoda</taxon>
        <taxon>Architaenioglossa</taxon>
        <taxon>Ampullarioidea</taxon>
        <taxon>Ampullariidae</taxon>
        <taxon>Pomacea</taxon>
    </lineage>
</organism>
<comment type="caution">
    <text evidence="2">The sequence shown here is derived from an EMBL/GenBank/DDBJ whole genome shotgun (WGS) entry which is preliminary data.</text>
</comment>
<dbReference type="OrthoDB" id="422187at2759"/>
<feature type="region of interest" description="Disordered" evidence="1">
    <location>
        <begin position="1"/>
        <end position="63"/>
    </location>
</feature>
<keyword evidence="3" id="KW-1185">Reference proteome</keyword>
<accession>A0A2T7P9D8</accession>
<protein>
    <submittedName>
        <fullName evidence="2">Uncharacterized protein</fullName>
    </submittedName>
</protein>
<dbReference type="Proteomes" id="UP000245119">
    <property type="component" value="Linkage Group LG5"/>
</dbReference>
<dbReference type="EMBL" id="PZQS01000005">
    <property type="protein sequence ID" value="PVD30032.1"/>
    <property type="molecule type" value="Genomic_DNA"/>
</dbReference>
<feature type="compositionally biased region" description="Polar residues" evidence="1">
    <location>
        <begin position="33"/>
        <end position="47"/>
    </location>
</feature>
<dbReference type="AlphaFoldDB" id="A0A2T7P9D8"/>
<name>A0A2T7P9D8_POMCA</name>
<evidence type="ECO:0000313" key="3">
    <source>
        <dbReference type="Proteomes" id="UP000245119"/>
    </source>
</evidence>
<proteinExistence type="predicted"/>
<reference evidence="2 3" key="1">
    <citation type="submission" date="2018-04" db="EMBL/GenBank/DDBJ databases">
        <title>The genome of golden apple snail Pomacea canaliculata provides insight into stress tolerance and invasive adaptation.</title>
        <authorList>
            <person name="Liu C."/>
            <person name="Liu B."/>
            <person name="Ren Y."/>
            <person name="Zhang Y."/>
            <person name="Wang H."/>
            <person name="Li S."/>
            <person name="Jiang F."/>
            <person name="Yin L."/>
            <person name="Zhang G."/>
            <person name="Qian W."/>
            <person name="Fan W."/>
        </authorList>
    </citation>
    <scope>NUCLEOTIDE SEQUENCE [LARGE SCALE GENOMIC DNA]</scope>
    <source>
        <strain evidence="2">SZHN2017</strain>
        <tissue evidence="2">Muscle</tissue>
    </source>
</reference>
<gene>
    <name evidence="2" type="ORF">C0Q70_09293</name>
</gene>